<evidence type="ECO:0000313" key="1">
    <source>
        <dbReference type="EMBL" id="QFZ25987.1"/>
    </source>
</evidence>
<dbReference type="EMBL" id="CP038484">
    <property type="protein sequence ID" value="QFZ25987.1"/>
    <property type="molecule type" value="Genomic_DNA"/>
</dbReference>
<sequence>MHCAKDGGVTRNAPVPPENIYNSMFAGNAISNHLSPTMIRLNPMIHPDTRNKKFKFENFLRKEYSFGLDPDRPICQFYKPSQPDSCPNGPFCPNKHVPAMYNNKIVCKHWLRGLCKKNDHCEFLHEYNLRKMPECLFYSKNGYCTQTPECLYLHIDPQQKIPECSQYEKGFCPEGPKCPNRHIRKIMCPLYLTGFCPKGPDCDYSHPKFDNLPPKLRVEHKRLIKGETKEVEKISYDQPLTEVVRDRR</sequence>
<gene>
    <name evidence="1" type="ORF">EJF14_11111</name>
</gene>
<proteinExistence type="predicted"/>
<accession>A0ACD0WFY6</accession>
<dbReference type="Proteomes" id="UP000326582">
    <property type="component" value="Chromosome 1"/>
</dbReference>
<keyword evidence="2" id="KW-1185">Reference proteome</keyword>
<protein>
    <submittedName>
        <fullName evidence="1">mRNA 3-end-processing protein</fullName>
    </submittedName>
</protein>
<reference evidence="2" key="1">
    <citation type="journal article" date="2019" name="MBio">
        <title>Comparative genomics for the elucidation of multidrug resistance (MDR) in Candida lusitaniae.</title>
        <authorList>
            <person name="Kannan A."/>
            <person name="Asner S.A."/>
            <person name="Trachsel E."/>
            <person name="Kelly S."/>
            <person name="Parker J."/>
            <person name="Sanglard D."/>
        </authorList>
    </citation>
    <scope>NUCLEOTIDE SEQUENCE [LARGE SCALE GENOMIC DNA]</scope>
    <source>
        <strain evidence="2">P1</strain>
    </source>
</reference>
<organism evidence="1 2">
    <name type="scientific">Clavispora lusitaniae</name>
    <name type="common">Candida lusitaniae</name>
    <dbReference type="NCBI Taxonomy" id="36911"/>
    <lineage>
        <taxon>Eukaryota</taxon>
        <taxon>Fungi</taxon>
        <taxon>Dikarya</taxon>
        <taxon>Ascomycota</taxon>
        <taxon>Saccharomycotina</taxon>
        <taxon>Pichiomycetes</taxon>
        <taxon>Metschnikowiaceae</taxon>
        <taxon>Clavispora</taxon>
    </lineage>
</organism>
<evidence type="ECO:0000313" key="2">
    <source>
        <dbReference type="Proteomes" id="UP000326582"/>
    </source>
</evidence>
<name>A0ACD0WFY6_CLALS</name>